<proteinExistence type="predicted"/>
<dbReference type="GO" id="GO:0016787">
    <property type="term" value="F:hydrolase activity"/>
    <property type="evidence" value="ECO:0007669"/>
    <property type="project" value="UniProtKB-KW"/>
</dbReference>
<dbReference type="InParanoid" id="A0A4R5CSJ9"/>
<gene>
    <name evidence="2" type="ORF">E1269_24495</name>
</gene>
<dbReference type="Proteomes" id="UP000294739">
    <property type="component" value="Unassembled WGS sequence"/>
</dbReference>
<dbReference type="SUPFAM" id="SSF53474">
    <property type="entry name" value="alpha/beta-Hydrolases"/>
    <property type="match status" value="1"/>
</dbReference>
<comment type="caution">
    <text evidence="2">The sequence shown here is derived from an EMBL/GenBank/DDBJ whole genome shotgun (WGS) entry which is preliminary data.</text>
</comment>
<protein>
    <submittedName>
        <fullName evidence="2">Alpha/beta hydrolase</fullName>
    </submittedName>
</protein>
<keyword evidence="3" id="KW-1185">Reference proteome</keyword>
<dbReference type="PRINTS" id="PR00111">
    <property type="entry name" value="ABHYDROLASE"/>
</dbReference>
<dbReference type="Gene3D" id="3.40.50.1820">
    <property type="entry name" value="alpha/beta hydrolase"/>
    <property type="match status" value="1"/>
</dbReference>
<sequence>MSSWELPDRICVSGGEVAAGAFGDGPPVILTHGTPASSFLWRNVVPTLAREYTVFVWDMLGFGASRLDAGATPSITRQAQTLAELVDHWQLDAPGLVGHDIGGGVVLRAHLLEHVPVSWLALVDAAVLGPWNTEFTEHMQRNAEVYRTMPERVFADLIGPRLRTATYRPMPEDVADAYLAPWRGKAGQHRWIDQVAAVDFADTREVVEGLDHIAVPTLVLWGERDGWLTPDVADQLAAAVPGARKELVGDAGHFLPEDAPDEAAKAILSHAAAMSRSEVVDQVGPTLQPYLTGDSGSGR</sequence>
<dbReference type="InterPro" id="IPR050228">
    <property type="entry name" value="Carboxylesterase_BioH"/>
</dbReference>
<dbReference type="AlphaFoldDB" id="A0A4R5CSJ9"/>
<dbReference type="InterPro" id="IPR000639">
    <property type="entry name" value="Epox_hydrolase-like"/>
</dbReference>
<keyword evidence="2" id="KW-0378">Hydrolase</keyword>
<evidence type="ECO:0000313" key="3">
    <source>
        <dbReference type="Proteomes" id="UP000294739"/>
    </source>
</evidence>
<organism evidence="2 3">
    <name type="scientific">Jiangella asiatica</name>
    <dbReference type="NCBI Taxonomy" id="2530372"/>
    <lineage>
        <taxon>Bacteria</taxon>
        <taxon>Bacillati</taxon>
        <taxon>Actinomycetota</taxon>
        <taxon>Actinomycetes</taxon>
        <taxon>Jiangellales</taxon>
        <taxon>Jiangellaceae</taxon>
        <taxon>Jiangella</taxon>
    </lineage>
</organism>
<dbReference type="Pfam" id="PF00561">
    <property type="entry name" value="Abhydrolase_1"/>
    <property type="match status" value="1"/>
</dbReference>
<accession>A0A4R5CSJ9</accession>
<evidence type="ECO:0000259" key="1">
    <source>
        <dbReference type="Pfam" id="PF00561"/>
    </source>
</evidence>
<dbReference type="PANTHER" id="PTHR43194">
    <property type="entry name" value="HYDROLASE ALPHA/BETA FOLD FAMILY"/>
    <property type="match status" value="1"/>
</dbReference>
<dbReference type="InterPro" id="IPR029058">
    <property type="entry name" value="AB_hydrolase_fold"/>
</dbReference>
<reference evidence="2 3" key="1">
    <citation type="submission" date="2019-03" db="EMBL/GenBank/DDBJ databases">
        <title>Draft genome sequences of novel Actinobacteria.</title>
        <authorList>
            <person name="Sahin N."/>
            <person name="Ay H."/>
            <person name="Saygin H."/>
        </authorList>
    </citation>
    <scope>NUCLEOTIDE SEQUENCE [LARGE SCALE GENOMIC DNA]</scope>
    <source>
        <strain evidence="2 3">5K138</strain>
    </source>
</reference>
<dbReference type="EMBL" id="SMKZ01000046">
    <property type="protein sequence ID" value="TDE00765.1"/>
    <property type="molecule type" value="Genomic_DNA"/>
</dbReference>
<dbReference type="OrthoDB" id="27092at2"/>
<dbReference type="RefSeq" id="WP_131899487.1">
    <property type="nucleotide sequence ID" value="NZ_SMKZ01000046.1"/>
</dbReference>
<dbReference type="PRINTS" id="PR00412">
    <property type="entry name" value="EPOXHYDRLASE"/>
</dbReference>
<dbReference type="PANTHER" id="PTHR43194:SF5">
    <property type="entry name" value="PIMELOYL-[ACYL-CARRIER PROTEIN] METHYL ESTER ESTERASE"/>
    <property type="match status" value="1"/>
</dbReference>
<feature type="domain" description="AB hydrolase-1" evidence="1">
    <location>
        <begin position="26"/>
        <end position="260"/>
    </location>
</feature>
<evidence type="ECO:0000313" key="2">
    <source>
        <dbReference type="EMBL" id="TDE00765.1"/>
    </source>
</evidence>
<dbReference type="InterPro" id="IPR000073">
    <property type="entry name" value="AB_hydrolase_1"/>
</dbReference>
<name>A0A4R5CSJ9_9ACTN</name>